<keyword evidence="6" id="KW-0833">Ubl conjugation pathway</keyword>
<proteinExistence type="inferred from homology"/>
<keyword evidence="4 6" id="KW-0862">Zinc</keyword>
<evidence type="ECO:0000256" key="2">
    <source>
        <dbReference type="ARBA" id="ARBA00022723"/>
    </source>
</evidence>
<dbReference type="GO" id="GO:0016567">
    <property type="term" value="P:protein ubiquitination"/>
    <property type="evidence" value="ECO:0007669"/>
    <property type="project" value="UniProtKB-UniRule"/>
</dbReference>
<evidence type="ECO:0000313" key="10">
    <source>
        <dbReference type="Proteomes" id="UP000789572"/>
    </source>
</evidence>
<dbReference type="PANTHER" id="PTHR23163">
    <property type="entry name" value="RING FINGER PROTEIN-RELATED"/>
    <property type="match status" value="1"/>
</dbReference>
<dbReference type="AlphaFoldDB" id="A0A9N8Z6C8"/>
<dbReference type="GO" id="GO:0033503">
    <property type="term" value="C:HULC complex"/>
    <property type="evidence" value="ECO:0007669"/>
    <property type="project" value="TreeGrafter"/>
</dbReference>
<keyword evidence="3 6" id="KW-0863">Zinc-finger</keyword>
<gene>
    <name evidence="9" type="ORF">POCULU_LOCUS931</name>
</gene>
<keyword evidence="6" id="KW-0808">Transferase</keyword>
<reference evidence="9" key="1">
    <citation type="submission" date="2021-06" db="EMBL/GenBank/DDBJ databases">
        <authorList>
            <person name="Kallberg Y."/>
            <person name="Tangrot J."/>
            <person name="Rosling A."/>
        </authorList>
    </citation>
    <scope>NUCLEOTIDE SEQUENCE</scope>
    <source>
        <strain evidence="9">IA702</strain>
    </source>
</reference>
<comment type="similarity">
    <text evidence="6">Belongs to the BRE1 family.</text>
</comment>
<comment type="subcellular location">
    <subcellularLocation>
        <location evidence="1 6">Nucleus</location>
    </subcellularLocation>
</comment>
<dbReference type="InterPro" id="IPR013956">
    <property type="entry name" value="E3_ubiquit_lig_Bre1"/>
</dbReference>
<protein>
    <recommendedName>
        <fullName evidence="6">E3 ubiquitin protein ligase</fullName>
        <ecNumber evidence="6">2.3.2.27</ecNumber>
    </recommendedName>
</protein>
<accession>A0A9N8Z6C8</accession>
<feature type="coiled-coil region" evidence="7">
    <location>
        <begin position="387"/>
        <end position="450"/>
    </location>
</feature>
<evidence type="ECO:0000256" key="7">
    <source>
        <dbReference type="SAM" id="Coils"/>
    </source>
</evidence>
<evidence type="ECO:0000256" key="6">
    <source>
        <dbReference type="RuleBase" id="RU365038"/>
    </source>
</evidence>
<dbReference type="EMBL" id="CAJVPJ010000059">
    <property type="protein sequence ID" value="CAG8468721.1"/>
    <property type="molecule type" value="Genomic_DNA"/>
</dbReference>
<feature type="region of interest" description="Disordered" evidence="8">
    <location>
        <begin position="1"/>
        <end position="34"/>
    </location>
</feature>
<sequence>MEDKKRTYAERCSSPTRANPPPKRPFLTQGSGNAGFGTNGLSTSTIYNTGYFDAPVNIDINDPKSLEKFQKEAIFCRMQEYKREYERTAKFIETLERTEQDCEAELSAVNIYWEQLLNGLRLLVSRMDEDGSLSKIIPDPVLIKESNFLRRLTHIEEDGILTDLIKAELRKKCSYTLDAYKKLVEKMAAWLDERNALIRTLQKEDDPVLRENKMIRLLNKEVEKLGQLNTRLSEELIELKTETSMWSQRMSIQALEDELQKVKNRLNETINCWDNAKTELLRTEKRFEKFRIQHANCSGDAPTTPGTNGIQQGGCNDSADGRDVIYYRTVADSRFKEIEELNTALVKSEQEKDSLTLQLKNMPDDRVTETHVFKDLQVQFSQARGAAEHFRTMVENLTREIEDLRGSRRAFRSQEENEANSRVNDIMTEMRSLETDLNRIRTQRDEIQHELEIVTATRASEFQQVTMLRKLANDRKQAIKVLQDEVRRLKLMIYAETRNQKAVEFYSGDPPDMGDDISIGKINEELSYVAELEERLKQSDEEREILERQLEACREARSDVKDVQSIRESEYRLRKEVDTLKRRLDEYDKKYGIKDPGDDPLHILSAKIAEKDKLIVELQEKCQTSQAHARILEREVDTLVDQVSKQEEEHSRKVWDTIKAEDTILRLTDAKTRAEQKLHNVYKENISLKKQVAEFGKVQLKAEETRRQFEYKNVNLNQQLQNQEKELAAANAALQIHKIKLAEMVEEVNRMKETLSKGESKYNELANMLKAKTAQIVEENKLRRRAEEEMLVYKNKAQTKKSTLSAGLEAEVNAYKYKTMRVENIIEEIGGRSS</sequence>
<name>A0A9N8Z6C8_9GLOM</name>
<evidence type="ECO:0000256" key="4">
    <source>
        <dbReference type="ARBA" id="ARBA00022833"/>
    </source>
</evidence>
<evidence type="ECO:0000256" key="8">
    <source>
        <dbReference type="SAM" id="MobiDB-lite"/>
    </source>
</evidence>
<dbReference type="EC" id="2.3.2.27" evidence="6"/>
<dbReference type="PANTHER" id="PTHR23163:SF0">
    <property type="entry name" value="E3 UBIQUITIN-PROTEIN LIGASE BRE1"/>
    <property type="match status" value="1"/>
</dbReference>
<keyword evidence="6 7" id="KW-0175">Coiled coil</keyword>
<dbReference type="OrthoDB" id="10266039at2759"/>
<dbReference type="GO" id="GO:0008270">
    <property type="term" value="F:zinc ion binding"/>
    <property type="evidence" value="ECO:0007669"/>
    <property type="project" value="UniProtKB-KW"/>
</dbReference>
<keyword evidence="10" id="KW-1185">Reference proteome</keyword>
<comment type="catalytic activity">
    <reaction evidence="6">
        <text>S-ubiquitinyl-[E2 ubiquitin-conjugating enzyme]-L-cysteine + [acceptor protein]-L-lysine = [E2 ubiquitin-conjugating enzyme]-L-cysteine + N(6)-ubiquitinyl-[acceptor protein]-L-lysine.</text>
        <dbReference type="EC" id="2.3.2.27"/>
    </reaction>
</comment>
<dbReference type="GO" id="GO:0005634">
    <property type="term" value="C:nucleus"/>
    <property type="evidence" value="ECO:0007669"/>
    <property type="project" value="UniProtKB-SubCell"/>
</dbReference>
<dbReference type="GO" id="GO:0006325">
    <property type="term" value="P:chromatin organization"/>
    <property type="evidence" value="ECO:0007669"/>
    <property type="project" value="UniProtKB-KW"/>
</dbReference>
<evidence type="ECO:0000256" key="5">
    <source>
        <dbReference type="ARBA" id="ARBA00023242"/>
    </source>
</evidence>
<keyword evidence="2 6" id="KW-0479">Metal-binding</keyword>
<evidence type="ECO:0000256" key="3">
    <source>
        <dbReference type="ARBA" id="ARBA00022771"/>
    </source>
</evidence>
<keyword evidence="6" id="KW-0156">Chromatin regulator</keyword>
<organism evidence="9 10">
    <name type="scientific">Paraglomus occultum</name>
    <dbReference type="NCBI Taxonomy" id="144539"/>
    <lineage>
        <taxon>Eukaryota</taxon>
        <taxon>Fungi</taxon>
        <taxon>Fungi incertae sedis</taxon>
        <taxon>Mucoromycota</taxon>
        <taxon>Glomeromycotina</taxon>
        <taxon>Glomeromycetes</taxon>
        <taxon>Paraglomerales</taxon>
        <taxon>Paraglomeraceae</taxon>
        <taxon>Paraglomus</taxon>
    </lineage>
</organism>
<feature type="coiled-coil region" evidence="7">
    <location>
        <begin position="215"/>
        <end position="272"/>
    </location>
</feature>
<evidence type="ECO:0000256" key="1">
    <source>
        <dbReference type="ARBA" id="ARBA00004123"/>
    </source>
</evidence>
<keyword evidence="5 6" id="KW-0539">Nucleus</keyword>
<comment type="pathway">
    <text evidence="6">Protein modification; protein ubiquitination.</text>
</comment>
<dbReference type="GO" id="GO:0061630">
    <property type="term" value="F:ubiquitin protein ligase activity"/>
    <property type="evidence" value="ECO:0007669"/>
    <property type="project" value="UniProtKB-EC"/>
</dbReference>
<feature type="coiled-coil region" evidence="7">
    <location>
        <begin position="522"/>
        <end position="796"/>
    </location>
</feature>
<evidence type="ECO:0000313" key="9">
    <source>
        <dbReference type="EMBL" id="CAG8468721.1"/>
    </source>
</evidence>
<dbReference type="Proteomes" id="UP000789572">
    <property type="component" value="Unassembled WGS sequence"/>
</dbReference>
<comment type="caution">
    <text evidence="9">The sequence shown here is derived from an EMBL/GenBank/DDBJ whole genome shotgun (WGS) entry which is preliminary data.</text>
</comment>